<feature type="region of interest" description="Disordered" evidence="1">
    <location>
        <begin position="1"/>
        <end position="26"/>
    </location>
</feature>
<name>A0A4Y9YBY5_9APHY</name>
<sequence>MEQTFKKLGHYMRHNDTHVKKPGRKSRYTVEDPWEMGIFHMFSSGMHSGDAGGGDGEPIGQPEGMQGAAVEEEVNGEDGDLDV</sequence>
<gene>
    <name evidence="2" type="ORF">EVJ58_g6059</name>
</gene>
<evidence type="ECO:0000313" key="3">
    <source>
        <dbReference type="Proteomes" id="UP000298390"/>
    </source>
</evidence>
<feature type="compositionally biased region" description="Acidic residues" evidence="1">
    <location>
        <begin position="70"/>
        <end position="83"/>
    </location>
</feature>
<dbReference type="AlphaFoldDB" id="A0A4Y9YBY5"/>
<dbReference type="Proteomes" id="UP000298390">
    <property type="component" value="Unassembled WGS sequence"/>
</dbReference>
<comment type="caution">
    <text evidence="2">The sequence shown here is derived from an EMBL/GenBank/DDBJ whole genome shotgun (WGS) entry which is preliminary data.</text>
</comment>
<proteinExistence type="predicted"/>
<evidence type="ECO:0000313" key="2">
    <source>
        <dbReference type="EMBL" id="TFY58981.1"/>
    </source>
</evidence>
<evidence type="ECO:0000256" key="1">
    <source>
        <dbReference type="SAM" id="MobiDB-lite"/>
    </source>
</evidence>
<protein>
    <submittedName>
        <fullName evidence="2">Uncharacterized protein</fullName>
    </submittedName>
</protein>
<organism evidence="2 3">
    <name type="scientific">Rhodofomes roseus</name>
    <dbReference type="NCBI Taxonomy" id="34475"/>
    <lineage>
        <taxon>Eukaryota</taxon>
        <taxon>Fungi</taxon>
        <taxon>Dikarya</taxon>
        <taxon>Basidiomycota</taxon>
        <taxon>Agaricomycotina</taxon>
        <taxon>Agaricomycetes</taxon>
        <taxon>Polyporales</taxon>
        <taxon>Rhodofomes</taxon>
    </lineage>
</organism>
<dbReference type="EMBL" id="SEKV01000327">
    <property type="protein sequence ID" value="TFY58981.1"/>
    <property type="molecule type" value="Genomic_DNA"/>
</dbReference>
<feature type="region of interest" description="Disordered" evidence="1">
    <location>
        <begin position="45"/>
        <end position="83"/>
    </location>
</feature>
<reference evidence="2 3" key="1">
    <citation type="submission" date="2019-01" db="EMBL/GenBank/DDBJ databases">
        <title>Genome sequencing of the rare red list fungi Fomitopsis rosea.</title>
        <authorList>
            <person name="Buettner E."/>
            <person name="Kellner H."/>
        </authorList>
    </citation>
    <scope>NUCLEOTIDE SEQUENCE [LARGE SCALE GENOMIC DNA]</scope>
    <source>
        <strain evidence="2 3">DSM 105464</strain>
    </source>
</reference>
<accession>A0A4Y9YBY5</accession>